<sequence>MKVRGSEVLRDDKEKGSVFIENFCCLVSNYSMSIGMFKPKGHNQRPK</sequence>
<dbReference type="Proteomes" id="UP000238916">
    <property type="component" value="Unassembled WGS sequence"/>
</dbReference>
<reference evidence="2" key="1">
    <citation type="submission" date="2018-02" db="EMBL/GenBank/DDBJ databases">
        <authorList>
            <person name="Hausmann B."/>
        </authorList>
    </citation>
    <scope>NUCLEOTIDE SEQUENCE [LARGE SCALE GENOMIC DNA]</scope>
    <source>
        <strain evidence="2">Peat soil MAG SbF1</strain>
    </source>
</reference>
<evidence type="ECO:0000313" key="2">
    <source>
        <dbReference type="Proteomes" id="UP000238916"/>
    </source>
</evidence>
<evidence type="ECO:0000313" key="1">
    <source>
        <dbReference type="EMBL" id="SPF50395.1"/>
    </source>
</evidence>
<accession>A0A2U3LEQ2</accession>
<protein>
    <submittedName>
        <fullName evidence="1">Uncharacterized protein</fullName>
    </submittedName>
</protein>
<dbReference type="EMBL" id="OMOF01000417">
    <property type="protein sequence ID" value="SPF50395.1"/>
    <property type="molecule type" value="Genomic_DNA"/>
</dbReference>
<name>A0A2U3LEQ2_9FIRM</name>
<organism evidence="1 2">
    <name type="scientific">Candidatus Desulfosporosinus infrequens</name>
    <dbReference type="NCBI Taxonomy" id="2043169"/>
    <lineage>
        <taxon>Bacteria</taxon>
        <taxon>Bacillati</taxon>
        <taxon>Bacillota</taxon>
        <taxon>Clostridia</taxon>
        <taxon>Eubacteriales</taxon>
        <taxon>Desulfitobacteriaceae</taxon>
        <taxon>Desulfosporosinus</taxon>
    </lineage>
</organism>
<gene>
    <name evidence="1" type="ORF">SBF1_4740008</name>
</gene>
<proteinExistence type="predicted"/>
<dbReference type="AlphaFoldDB" id="A0A2U3LEQ2"/>